<proteinExistence type="predicted"/>
<name>A0ABN5AM01_9BACI</name>
<gene>
    <name evidence="1" type="ORF">S101395_02838</name>
</gene>
<protein>
    <submittedName>
        <fullName evidence="1">Uncharacterized protein</fullName>
    </submittedName>
</protein>
<dbReference type="Proteomes" id="UP000196877">
    <property type="component" value="Chromosome"/>
</dbReference>
<evidence type="ECO:0000313" key="1">
    <source>
        <dbReference type="EMBL" id="ASB89345.1"/>
    </source>
</evidence>
<evidence type="ECO:0000313" key="2">
    <source>
        <dbReference type="Proteomes" id="UP000196877"/>
    </source>
</evidence>
<keyword evidence="2" id="KW-1185">Reference proteome</keyword>
<organism evidence="1 2">
    <name type="scientific">Bacillus sonorensis</name>
    <dbReference type="NCBI Taxonomy" id="119858"/>
    <lineage>
        <taxon>Bacteria</taxon>
        <taxon>Bacillati</taxon>
        <taxon>Bacillota</taxon>
        <taxon>Bacilli</taxon>
        <taxon>Bacillales</taxon>
        <taxon>Bacillaceae</taxon>
        <taxon>Bacillus</taxon>
    </lineage>
</organism>
<dbReference type="EMBL" id="CP021920">
    <property type="protein sequence ID" value="ASB89345.1"/>
    <property type="molecule type" value="Genomic_DNA"/>
</dbReference>
<accession>A0ABN5AM01</accession>
<sequence>MNKTAVLNRKDFFLMRKIKCGQCGKPITDKTEVEYSKWCSEFFL</sequence>
<reference evidence="1 2" key="1">
    <citation type="submission" date="2017-06" db="EMBL/GenBank/DDBJ databases">
        <title>Genome sequence of Bacillus sonorensis strain SRCM101395.</title>
        <authorList>
            <person name="Cho S.H."/>
        </authorList>
    </citation>
    <scope>NUCLEOTIDE SEQUENCE [LARGE SCALE GENOMIC DNA]</scope>
    <source>
        <strain evidence="1 2">SRCM101395</strain>
    </source>
</reference>